<keyword evidence="5" id="KW-0539">Nucleus</keyword>
<feature type="region of interest" description="Disordered" evidence="6">
    <location>
        <begin position="635"/>
        <end position="654"/>
    </location>
</feature>
<name>A0A453G7M0_AEGTS</name>
<dbReference type="InterPro" id="IPR011084">
    <property type="entry name" value="DRMBL"/>
</dbReference>
<evidence type="ECO:0000256" key="5">
    <source>
        <dbReference type="ARBA" id="ARBA00023242"/>
    </source>
</evidence>
<dbReference type="GO" id="GO:0036297">
    <property type="term" value="P:interstrand cross-link repair"/>
    <property type="evidence" value="ECO:0007669"/>
    <property type="project" value="TreeGrafter"/>
</dbReference>
<dbReference type="SUPFAM" id="SSF56281">
    <property type="entry name" value="Metallo-hydrolase/oxidoreductase"/>
    <property type="match status" value="1"/>
</dbReference>
<proteinExistence type="inferred from homology"/>
<dbReference type="Gramene" id="AET3Gv20912300.4">
    <property type="protein sequence ID" value="AET3Gv20912300.4"/>
    <property type="gene ID" value="AET3Gv20912300"/>
</dbReference>
<evidence type="ECO:0000259" key="7">
    <source>
        <dbReference type="Pfam" id="PF07522"/>
    </source>
</evidence>
<dbReference type="Pfam" id="PF07522">
    <property type="entry name" value="DRMBL"/>
    <property type="match status" value="1"/>
</dbReference>
<comment type="subcellular location">
    <subcellularLocation>
        <location evidence="1">Nucleus</location>
    </subcellularLocation>
</comment>
<comment type="similarity">
    <text evidence="2">Belongs to the DNA repair metallo-beta-lactamase (DRMBL) family.</text>
</comment>
<keyword evidence="3" id="KW-0227">DNA damage</keyword>
<dbReference type="AlphaFoldDB" id="A0A453G7M0"/>
<evidence type="ECO:0000256" key="6">
    <source>
        <dbReference type="SAM" id="MobiDB-lite"/>
    </source>
</evidence>
<evidence type="ECO:0000313" key="8">
    <source>
        <dbReference type="EnsemblPlants" id="AET3Gv20912300.4"/>
    </source>
</evidence>
<accession>A0A453G7M0</accession>
<dbReference type="Gene3D" id="3.40.50.12650">
    <property type="match status" value="1"/>
</dbReference>
<reference evidence="9" key="2">
    <citation type="journal article" date="2017" name="Nat. Plants">
        <title>The Aegilops tauschii genome reveals multiple impacts of transposons.</title>
        <authorList>
            <person name="Zhao G."/>
            <person name="Zou C."/>
            <person name="Li K."/>
            <person name="Wang K."/>
            <person name="Li T."/>
            <person name="Gao L."/>
            <person name="Zhang X."/>
            <person name="Wang H."/>
            <person name="Yang Z."/>
            <person name="Liu X."/>
            <person name="Jiang W."/>
            <person name="Mao L."/>
            <person name="Kong X."/>
            <person name="Jiao Y."/>
            <person name="Jia J."/>
        </authorList>
    </citation>
    <scope>NUCLEOTIDE SEQUENCE [LARGE SCALE GENOMIC DNA]</scope>
    <source>
        <strain evidence="9">cv. AL8/78</strain>
    </source>
</reference>
<feature type="domain" description="DNA repair metallo-beta-lactamase" evidence="7">
    <location>
        <begin position="246"/>
        <end position="348"/>
    </location>
</feature>
<keyword evidence="4" id="KW-0234">DNA repair</keyword>
<sequence>LPRKRRRARPQFHKVPGRMPIEMPRGLPFAVDTWGPSSRRRRHRFLTHAHRDHLVGAGAGADPGGGALYATRLTLSLALRHFPQLDQGEFVEVEVGRTFKVDDPAGAFSVTAYDANHCPGAVMFLFEGEFGSILHTGDCRLTPDCAQNLPLKYIAKKGKENVCRLDFVFLDCTFSKCFLKLPSKELAIQQVIACIWKHPDAPFVYLACDLLGHEEILVEVSRTFGSKIYVDTRRNSDCFKALSLTAPEIITDDPSCRFQIVGFHHLYDNASKKLEGARASLQPEPLFIRPSTQWYACGRNQKPSLTEAQQDDFGIWHVCFSIHSSRDELEQAMQLLQPQWVISTTPPCFAMELSYVKKHCFKTRLTTNDPLWKIFRDPLQKSVTSPSSVLASCTQPDEDLSTFVDDDHPTSASEECTDFDVSTLELQFVPSPPVEEPDITLFGRARFGSQAIDIMKEELCHQYIAAAEQTRFCAPEDLLHDSSKNVETYSAMDLITKQAPASQQDCVEAGDVAPSCQCAEAGDVAPSCQGKASPTLPEAFAVQPLPTVQHNISVVPDQPEKSDIIIEPISISTTESSSLRMVKNAEVTDCQTDHLCVIGSSKSLHASLKRLYRSRNVPVPHPLPSLVGLLESTKRVKRRPGSDYSSLNSRHSLP</sequence>
<keyword evidence="9" id="KW-1185">Reference proteome</keyword>
<dbReference type="STRING" id="200361.A0A453G7M0"/>
<protein>
    <recommendedName>
        <fullName evidence="7">DNA repair metallo-beta-lactamase domain-containing protein</fullName>
    </recommendedName>
</protein>
<dbReference type="EnsemblPlants" id="AET3Gv20912300.4">
    <property type="protein sequence ID" value="AET3Gv20912300.4"/>
    <property type="gene ID" value="AET3Gv20912300"/>
</dbReference>
<dbReference type="PANTHER" id="PTHR23240">
    <property type="entry name" value="DNA CROSS-LINK REPAIR PROTEIN PSO2/SNM1-RELATED"/>
    <property type="match status" value="1"/>
</dbReference>
<dbReference type="GO" id="GO:0003684">
    <property type="term" value="F:damaged DNA binding"/>
    <property type="evidence" value="ECO:0007669"/>
    <property type="project" value="TreeGrafter"/>
</dbReference>
<dbReference type="InterPro" id="IPR036866">
    <property type="entry name" value="RibonucZ/Hydroxyglut_hydro"/>
</dbReference>
<reference evidence="8" key="5">
    <citation type="journal article" date="2021" name="G3 (Bethesda)">
        <title>Aegilops tauschii genome assembly Aet v5.0 features greater sequence contiguity and improved annotation.</title>
        <authorList>
            <person name="Wang L."/>
            <person name="Zhu T."/>
            <person name="Rodriguez J.C."/>
            <person name="Deal K.R."/>
            <person name="Dubcovsky J."/>
            <person name="McGuire P.E."/>
            <person name="Lux T."/>
            <person name="Spannagl M."/>
            <person name="Mayer K.F.X."/>
            <person name="Baldrich P."/>
            <person name="Meyers B.C."/>
            <person name="Huo N."/>
            <person name="Gu Y.Q."/>
            <person name="Zhou H."/>
            <person name="Devos K.M."/>
            <person name="Bennetzen J.L."/>
            <person name="Unver T."/>
            <person name="Budak H."/>
            <person name="Gulick P.J."/>
            <person name="Galiba G."/>
            <person name="Kalapos B."/>
            <person name="Nelson D.R."/>
            <person name="Li P."/>
            <person name="You F.M."/>
            <person name="Luo M.C."/>
            <person name="Dvorak J."/>
        </authorList>
    </citation>
    <scope>NUCLEOTIDE SEQUENCE [LARGE SCALE GENOMIC DNA]</scope>
    <source>
        <strain evidence="8">cv. AL8/78</strain>
    </source>
</reference>
<evidence type="ECO:0000256" key="1">
    <source>
        <dbReference type="ARBA" id="ARBA00004123"/>
    </source>
</evidence>
<dbReference type="Gene3D" id="3.60.15.10">
    <property type="entry name" value="Ribonuclease Z/Hydroxyacylglutathione hydrolase-like"/>
    <property type="match status" value="1"/>
</dbReference>
<dbReference type="GO" id="GO:0005634">
    <property type="term" value="C:nucleus"/>
    <property type="evidence" value="ECO:0007669"/>
    <property type="project" value="UniProtKB-SubCell"/>
</dbReference>
<dbReference type="GO" id="GO:0035312">
    <property type="term" value="F:5'-3' DNA exonuclease activity"/>
    <property type="evidence" value="ECO:0007669"/>
    <property type="project" value="TreeGrafter"/>
</dbReference>
<reference evidence="8" key="3">
    <citation type="journal article" date="2017" name="Nature">
        <title>Genome sequence of the progenitor of the wheat D genome Aegilops tauschii.</title>
        <authorList>
            <person name="Luo M.C."/>
            <person name="Gu Y.Q."/>
            <person name="Puiu D."/>
            <person name="Wang H."/>
            <person name="Twardziok S.O."/>
            <person name="Deal K.R."/>
            <person name="Huo N."/>
            <person name="Zhu T."/>
            <person name="Wang L."/>
            <person name="Wang Y."/>
            <person name="McGuire P.E."/>
            <person name="Liu S."/>
            <person name="Long H."/>
            <person name="Ramasamy R.K."/>
            <person name="Rodriguez J.C."/>
            <person name="Van S.L."/>
            <person name="Yuan L."/>
            <person name="Wang Z."/>
            <person name="Xia Z."/>
            <person name="Xiao L."/>
            <person name="Anderson O.D."/>
            <person name="Ouyang S."/>
            <person name="Liang Y."/>
            <person name="Zimin A.V."/>
            <person name="Pertea G."/>
            <person name="Qi P."/>
            <person name="Bennetzen J.L."/>
            <person name="Dai X."/>
            <person name="Dawson M.W."/>
            <person name="Muller H.G."/>
            <person name="Kugler K."/>
            <person name="Rivarola-Duarte L."/>
            <person name="Spannagl M."/>
            <person name="Mayer K.F.X."/>
            <person name="Lu F.H."/>
            <person name="Bevan M.W."/>
            <person name="Leroy P."/>
            <person name="Li P."/>
            <person name="You F.M."/>
            <person name="Sun Q."/>
            <person name="Liu Z."/>
            <person name="Lyons E."/>
            <person name="Wicker T."/>
            <person name="Salzberg S.L."/>
            <person name="Devos K.M."/>
            <person name="Dvorak J."/>
        </authorList>
    </citation>
    <scope>NUCLEOTIDE SEQUENCE [LARGE SCALE GENOMIC DNA]</scope>
    <source>
        <strain evidence="8">cv. AL8/78</strain>
    </source>
</reference>
<reference evidence="8" key="4">
    <citation type="submission" date="2019-03" db="UniProtKB">
        <authorList>
            <consortium name="EnsemblPlants"/>
        </authorList>
    </citation>
    <scope>IDENTIFICATION</scope>
</reference>
<evidence type="ECO:0000256" key="4">
    <source>
        <dbReference type="ARBA" id="ARBA00023204"/>
    </source>
</evidence>
<dbReference type="PANTHER" id="PTHR23240:SF31">
    <property type="entry name" value="DNA REPAIR METALLO-BETA-LACTAMASE FAMILY PROTEIN"/>
    <property type="match status" value="1"/>
</dbReference>
<dbReference type="FunFam" id="3.60.15.10:FF:000039">
    <property type="entry name" value="DNA repair metallo-beta-lactamase family protein"/>
    <property type="match status" value="1"/>
</dbReference>
<dbReference type="Proteomes" id="UP000015105">
    <property type="component" value="Chromosome 3D"/>
</dbReference>
<reference evidence="9" key="1">
    <citation type="journal article" date="2014" name="Science">
        <title>Ancient hybridizations among the ancestral genomes of bread wheat.</title>
        <authorList>
            <consortium name="International Wheat Genome Sequencing Consortium,"/>
            <person name="Marcussen T."/>
            <person name="Sandve S.R."/>
            <person name="Heier L."/>
            <person name="Spannagl M."/>
            <person name="Pfeifer M."/>
            <person name="Jakobsen K.S."/>
            <person name="Wulff B.B."/>
            <person name="Steuernagel B."/>
            <person name="Mayer K.F."/>
            <person name="Olsen O.A."/>
        </authorList>
    </citation>
    <scope>NUCLEOTIDE SEQUENCE [LARGE SCALE GENOMIC DNA]</scope>
    <source>
        <strain evidence="9">cv. AL8/78</strain>
    </source>
</reference>
<evidence type="ECO:0000256" key="2">
    <source>
        <dbReference type="ARBA" id="ARBA00010304"/>
    </source>
</evidence>
<evidence type="ECO:0000256" key="3">
    <source>
        <dbReference type="ARBA" id="ARBA00022763"/>
    </source>
</evidence>
<evidence type="ECO:0000313" key="9">
    <source>
        <dbReference type="Proteomes" id="UP000015105"/>
    </source>
</evidence>
<dbReference type="FunFam" id="3.40.50.12650:FF:000005">
    <property type="entry name" value="DNA repair metallo-beta-lactamase family protein"/>
    <property type="match status" value="1"/>
</dbReference>
<dbReference type="GO" id="GO:0006303">
    <property type="term" value="P:double-strand break repair via nonhomologous end joining"/>
    <property type="evidence" value="ECO:0007669"/>
    <property type="project" value="TreeGrafter"/>
</dbReference>
<organism evidence="8 9">
    <name type="scientific">Aegilops tauschii subsp. strangulata</name>
    <name type="common">Goatgrass</name>
    <dbReference type="NCBI Taxonomy" id="200361"/>
    <lineage>
        <taxon>Eukaryota</taxon>
        <taxon>Viridiplantae</taxon>
        <taxon>Streptophyta</taxon>
        <taxon>Embryophyta</taxon>
        <taxon>Tracheophyta</taxon>
        <taxon>Spermatophyta</taxon>
        <taxon>Magnoliopsida</taxon>
        <taxon>Liliopsida</taxon>
        <taxon>Poales</taxon>
        <taxon>Poaceae</taxon>
        <taxon>BOP clade</taxon>
        <taxon>Pooideae</taxon>
        <taxon>Triticodae</taxon>
        <taxon>Triticeae</taxon>
        <taxon>Triticinae</taxon>
        <taxon>Aegilops</taxon>
    </lineage>
</organism>
<feature type="compositionally biased region" description="Polar residues" evidence="6">
    <location>
        <begin position="643"/>
        <end position="654"/>
    </location>
</feature>